<organism evidence="2 3">
    <name type="scientific">Mycena alexandri</name>
    <dbReference type="NCBI Taxonomy" id="1745969"/>
    <lineage>
        <taxon>Eukaryota</taxon>
        <taxon>Fungi</taxon>
        <taxon>Dikarya</taxon>
        <taxon>Basidiomycota</taxon>
        <taxon>Agaricomycotina</taxon>
        <taxon>Agaricomycetes</taxon>
        <taxon>Agaricomycetidae</taxon>
        <taxon>Agaricales</taxon>
        <taxon>Marasmiineae</taxon>
        <taxon>Mycenaceae</taxon>
        <taxon>Mycena</taxon>
    </lineage>
</organism>
<dbReference type="AlphaFoldDB" id="A0AAD6S1R6"/>
<sequence>MPYILNSAYLVVQMHQKNKLTVDHVKKIVRTHRKISALRNVNTFAAAAALIDEDKIDEDKIPVDWAFITSEEVDKSRSVENLLRQYIKDGIISPADVPKSPHSRGSLSSLSTRSPTPPPARPLSAMSGVEDHQSDTDMADSVVSVTNTVDPAATVAVNPDNTVNPADTLMPDVPSGTDSSAANPIGPLGVVTHGPITPAVPAVPTVIPVRCASTTSWKGTSAQFDPEIVWHLIAFDPICDTRKNHLKILTLNMGVSPEYDVILYRHNKLELELIEDSPGPVGLNNPGLLITRHPIPTSARTWSVNARDAVTQSLMTGTRSISGSKTFSVYWRLPGFHMMEEFGPLMIYHANSDTAQWTVAHDYLLPVLGPPEALRVFLIVRLGNDHSLPHAEHALFRRRIGQQPLPVAEGSDSENGTEEPPAYTRHPAGGLHHSTRPTVPIIPIDPVVAPATFASGAFGAPVARVPPTEGSIDGGEDGDNDNDADSQDGGLDEDVAREIKRLTVAWLLQEFSNRSVVQEIRLNSDPRALRVKRKTTQLVQWVTEVHDVCTKYKRVPITEQTGMAGDTPITKTNIASLFLRRPQWIKHALDAYEIITKHEDHPKVKALLRSGRIFGMDAFVKALANEIK</sequence>
<protein>
    <submittedName>
        <fullName evidence="2">Uncharacterized protein</fullName>
    </submittedName>
</protein>
<keyword evidence="3" id="KW-1185">Reference proteome</keyword>
<evidence type="ECO:0000313" key="3">
    <source>
        <dbReference type="Proteomes" id="UP001218188"/>
    </source>
</evidence>
<feature type="compositionally biased region" description="Acidic residues" evidence="1">
    <location>
        <begin position="474"/>
        <end position="490"/>
    </location>
</feature>
<gene>
    <name evidence="2" type="ORF">C8F04DRAFT_1279633</name>
</gene>
<evidence type="ECO:0000256" key="1">
    <source>
        <dbReference type="SAM" id="MobiDB-lite"/>
    </source>
</evidence>
<name>A0AAD6S1R6_9AGAR</name>
<accession>A0AAD6S1R6</accession>
<reference evidence="2" key="1">
    <citation type="submission" date="2023-03" db="EMBL/GenBank/DDBJ databases">
        <title>Massive genome expansion in bonnet fungi (Mycena s.s.) driven by repeated elements and novel gene families across ecological guilds.</title>
        <authorList>
            <consortium name="Lawrence Berkeley National Laboratory"/>
            <person name="Harder C.B."/>
            <person name="Miyauchi S."/>
            <person name="Viragh M."/>
            <person name="Kuo A."/>
            <person name="Thoen E."/>
            <person name="Andreopoulos B."/>
            <person name="Lu D."/>
            <person name="Skrede I."/>
            <person name="Drula E."/>
            <person name="Henrissat B."/>
            <person name="Morin E."/>
            <person name="Kohler A."/>
            <person name="Barry K."/>
            <person name="LaButti K."/>
            <person name="Morin E."/>
            <person name="Salamov A."/>
            <person name="Lipzen A."/>
            <person name="Mereny Z."/>
            <person name="Hegedus B."/>
            <person name="Baldrian P."/>
            <person name="Stursova M."/>
            <person name="Weitz H."/>
            <person name="Taylor A."/>
            <person name="Grigoriev I.V."/>
            <person name="Nagy L.G."/>
            <person name="Martin F."/>
            <person name="Kauserud H."/>
        </authorList>
    </citation>
    <scope>NUCLEOTIDE SEQUENCE</scope>
    <source>
        <strain evidence="2">CBHHK200</strain>
    </source>
</reference>
<proteinExistence type="predicted"/>
<feature type="region of interest" description="Disordered" evidence="1">
    <location>
        <begin position="402"/>
        <end position="435"/>
    </location>
</feature>
<feature type="compositionally biased region" description="Low complexity" evidence="1">
    <location>
        <begin position="98"/>
        <end position="114"/>
    </location>
</feature>
<feature type="region of interest" description="Disordered" evidence="1">
    <location>
        <begin position="93"/>
        <end position="134"/>
    </location>
</feature>
<dbReference type="Proteomes" id="UP001218188">
    <property type="component" value="Unassembled WGS sequence"/>
</dbReference>
<dbReference type="EMBL" id="JARJCM010000416">
    <property type="protein sequence ID" value="KAJ7017307.1"/>
    <property type="molecule type" value="Genomic_DNA"/>
</dbReference>
<comment type="caution">
    <text evidence="2">The sequence shown here is derived from an EMBL/GenBank/DDBJ whole genome shotgun (WGS) entry which is preliminary data.</text>
</comment>
<feature type="region of interest" description="Disordered" evidence="1">
    <location>
        <begin position="460"/>
        <end position="490"/>
    </location>
</feature>
<evidence type="ECO:0000313" key="2">
    <source>
        <dbReference type="EMBL" id="KAJ7017307.1"/>
    </source>
</evidence>